<reference evidence="7 8" key="1">
    <citation type="submission" date="2019-10" db="EMBL/GenBank/DDBJ databases">
        <title>Assembly and Annotation for the nematode Trichostrongylus colubriformis.</title>
        <authorList>
            <person name="Martin J."/>
        </authorList>
    </citation>
    <scope>NUCLEOTIDE SEQUENCE [LARGE SCALE GENOMIC DNA]</scope>
    <source>
        <strain evidence="7">G859</strain>
        <tissue evidence="7">Whole worm</tissue>
    </source>
</reference>
<evidence type="ECO:0000256" key="5">
    <source>
        <dbReference type="SAM" id="MobiDB-lite"/>
    </source>
</evidence>
<dbReference type="AlphaFoldDB" id="A0AAN8GEI2"/>
<evidence type="ECO:0000256" key="1">
    <source>
        <dbReference type="ARBA" id="ARBA00011082"/>
    </source>
</evidence>
<sequence>VSLPRIPCFYSFLELEWLACNNTAALFYGSSLILRGTVARGGSYRWRPANLATHDNQLPGNFGTITFSQVSLGKTNADEKITSNCFSNLRLQKRLAASVLKCGKNKIWLDPNEVSEISNANSRQNIRRLIKDGLIIRKPEVVHSRCRARLYAEARRKGRHSGYGKRHGTKNARMPEKVLWMRRMRVLRNLLKRYRESKKIDRSLYHELYLRAKGNNFKNKKHLMEYIFRKKSENKRAKQLADQAQARRDKNKEARKRREERQHAKRTELLRKISESERAAAAEQK</sequence>
<evidence type="ECO:0000256" key="4">
    <source>
        <dbReference type="RuleBase" id="RU000574"/>
    </source>
</evidence>
<dbReference type="FunFam" id="1.10.1650.10:FF:000001">
    <property type="entry name" value="Ribosomal protein L19"/>
    <property type="match status" value="1"/>
</dbReference>
<comment type="similarity">
    <text evidence="1 4">Belongs to the eukaryotic ribosomal protein eL19 family.</text>
</comment>
<evidence type="ECO:0000256" key="3">
    <source>
        <dbReference type="ARBA" id="ARBA00023274"/>
    </source>
</evidence>
<comment type="caution">
    <text evidence="7">The sequence shown here is derived from an EMBL/GenBank/DDBJ whole genome shotgun (WGS) entry which is preliminary data.</text>
</comment>
<dbReference type="NCBIfam" id="NF006343">
    <property type="entry name" value="PRK08570.1"/>
    <property type="match status" value="1"/>
</dbReference>
<feature type="non-terminal residue" evidence="7">
    <location>
        <position position="1"/>
    </location>
</feature>
<dbReference type="InterPro" id="IPR015972">
    <property type="entry name" value="Ribosomal_eL19_dom1"/>
</dbReference>
<protein>
    <recommendedName>
        <fullName evidence="4">Ribosomal protein L19</fullName>
    </recommendedName>
</protein>
<dbReference type="PROSITE" id="PS00526">
    <property type="entry name" value="RIBOSOMAL_L19E"/>
    <property type="match status" value="1"/>
</dbReference>
<dbReference type="InterPro" id="IPR039547">
    <property type="entry name" value="Ribosomal_eL19"/>
</dbReference>
<dbReference type="GO" id="GO:0003723">
    <property type="term" value="F:RNA binding"/>
    <property type="evidence" value="ECO:0007669"/>
    <property type="project" value="InterPro"/>
</dbReference>
<dbReference type="InterPro" id="IPR000196">
    <property type="entry name" value="Ribosomal_eL19_dom"/>
</dbReference>
<gene>
    <name evidence="7" type="ORF">GCK32_008372</name>
</gene>
<evidence type="ECO:0000256" key="2">
    <source>
        <dbReference type="ARBA" id="ARBA00022980"/>
    </source>
</evidence>
<dbReference type="GO" id="GO:0003735">
    <property type="term" value="F:structural constituent of ribosome"/>
    <property type="evidence" value="ECO:0007669"/>
    <property type="project" value="InterPro"/>
</dbReference>
<dbReference type="InterPro" id="IPR023638">
    <property type="entry name" value="Ribosomal_eL19_CS"/>
</dbReference>
<dbReference type="CDD" id="cd01417">
    <property type="entry name" value="Ribosomal_L19e_E"/>
    <property type="match status" value="1"/>
</dbReference>
<evidence type="ECO:0000313" key="7">
    <source>
        <dbReference type="EMBL" id="KAK5984968.1"/>
    </source>
</evidence>
<feature type="domain" description="Large ribosomal subunit protein eL19" evidence="6">
    <location>
        <begin position="88"/>
        <end position="231"/>
    </location>
</feature>
<organism evidence="7 8">
    <name type="scientific">Trichostrongylus colubriformis</name>
    <name type="common">Black scour worm</name>
    <dbReference type="NCBI Taxonomy" id="6319"/>
    <lineage>
        <taxon>Eukaryota</taxon>
        <taxon>Metazoa</taxon>
        <taxon>Ecdysozoa</taxon>
        <taxon>Nematoda</taxon>
        <taxon>Chromadorea</taxon>
        <taxon>Rhabditida</taxon>
        <taxon>Rhabditina</taxon>
        <taxon>Rhabditomorpha</taxon>
        <taxon>Strongyloidea</taxon>
        <taxon>Trichostrongylidae</taxon>
        <taxon>Trichostrongylus</taxon>
    </lineage>
</organism>
<dbReference type="SMART" id="SM01416">
    <property type="entry name" value="Ribosomal_L19e"/>
    <property type="match status" value="1"/>
</dbReference>
<dbReference type="Pfam" id="PF01280">
    <property type="entry name" value="Ribosomal_L19e"/>
    <property type="match status" value="1"/>
</dbReference>
<dbReference type="Gene3D" id="1.10.1200.240">
    <property type="match status" value="1"/>
</dbReference>
<keyword evidence="3 4" id="KW-0687">Ribonucleoprotein</keyword>
<dbReference type="InterPro" id="IPR033935">
    <property type="entry name" value="Ribosomal_eL19_euk"/>
</dbReference>
<feature type="compositionally biased region" description="Basic and acidic residues" evidence="5">
    <location>
        <begin position="245"/>
        <end position="285"/>
    </location>
</feature>
<evidence type="ECO:0000313" key="8">
    <source>
        <dbReference type="Proteomes" id="UP001331761"/>
    </source>
</evidence>
<dbReference type="Pfam" id="PF25476">
    <property type="entry name" value="Ribosomal_L19e_C"/>
    <property type="match status" value="1"/>
</dbReference>
<dbReference type="FunFam" id="1.10.1200.240:FF:000001">
    <property type="entry name" value="Ribosomal protein L19"/>
    <property type="match status" value="1"/>
</dbReference>
<keyword evidence="2 4" id="KW-0689">Ribosomal protein</keyword>
<dbReference type="GO" id="GO:0022625">
    <property type="term" value="C:cytosolic large ribosomal subunit"/>
    <property type="evidence" value="ECO:0007669"/>
    <property type="project" value="InterPro"/>
</dbReference>
<dbReference type="GO" id="GO:0006412">
    <property type="term" value="P:translation"/>
    <property type="evidence" value="ECO:0007669"/>
    <property type="project" value="InterPro"/>
</dbReference>
<dbReference type="PANTHER" id="PTHR10722">
    <property type="entry name" value="60S RIBOSOMAL PROTEIN L19"/>
    <property type="match status" value="1"/>
</dbReference>
<dbReference type="Proteomes" id="UP001331761">
    <property type="component" value="Unassembled WGS sequence"/>
</dbReference>
<dbReference type="InterPro" id="IPR057259">
    <property type="entry name" value="Ribosomal_L19e"/>
</dbReference>
<dbReference type="InterPro" id="IPR057260">
    <property type="entry name" value="Ribosomal_L19e_C"/>
</dbReference>
<proteinExistence type="inferred from homology"/>
<accession>A0AAN8GEI2</accession>
<dbReference type="Gene3D" id="1.10.1650.10">
    <property type="match status" value="1"/>
</dbReference>
<dbReference type="InterPro" id="IPR035970">
    <property type="entry name" value="60S_ribosomal_eL19_sf"/>
</dbReference>
<dbReference type="EMBL" id="WIXE01002265">
    <property type="protein sequence ID" value="KAK5984968.1"/>
    <property type="molecule type" value="Genomic_DNA"/>
</dbReference>
<evidence type="ECO:0000259" key="6">
    <source>
        <dbReference type="SMART" id="SM01416"/>
    </source>
</evidence>
<name>A0AAN8GEI2_TRICO</name>
<keyword evidence="8" id="KW-1185">Reference proteome</keyword>
<dbReference type="HAMAP" id="MF_01475">
    <property type="entry name" value="Ribosomal_eL19"/>
    <property type="match status" value="1"/>
</dbReference>
<dbReference type="SUPFAM" id="SSF48140">
    <property type="entry name" value="Ribosomal protein L19 (L19e)"/>
    <property type="match status" value="1"/>
</dbReference>
<feature type="region of interest" description="Disordered" evidence="5">
    <location>
        <begin position="234"/>
        <end position="285"/>
    </location>
</feature>